<accession>A0A562UMM0</accession>
<keyword evidence="1" id="KW-0812">Transmembrane</keyword>
<dbReference type="STRING" id="476157.GCA_001663155_01079"/>
<dbReference type="Proteomes" id="UP000320547">
    <property type="component" value="Unassembled WGS sequence"/>
</dbReference>
<organism evidence="2 3">
    <name type="scientific">Altererythrobacter ishigakiensis</name>
    <dbReference type="NCBI Taxonomy" id="476157"/>
    <lineage>
        <taxon>Bacteria</taxon>
        <taxon>Pseudomonadati</taxon>
        <taxon>Pseudomonadota</taxon>
        <taxon>Alphaproteobacteria</taxon>
        <taxon>Sphingomonadales</taxon>
        <taxon>Erythrobacteraceae</taxon>
        <taxon>Altererythrobacter</taxon>
    </lineage>
</organism>
<evidence type="ECO:0000313" key="2">
    <source>
        <dbReference type="EMBL" id="TWJ06859.1"/>
    </source>
</evidence>
<dbReference type="RefSeq" id="WP_067598313.1">
    <property type="nucleotide sequence ID" value="NZ_CP015963.1"/>
</dbReference>
<comment type="caution">
    <text evidence="2">The sequence shown here is derived from an EMBL/GenBank/DDBJ whole genome shotgun (WGS) entry which is preliminary data.</text>
</comment>
<evidence type="ECO:0000313" key="3">
    <source>
        <dbReference type="Proteomes" id="UP000320547"/>
    </source>
</evidence>
<keyword evidence="1" id="KW-1133">Transmembrane helix</keyword>
<feature type="transmembrane region" description="Helical" evidence="1">
    <location>
        <begin position="35"/>
        <end position="56"/>
    </location>
</feature>
<name>A0A562UMM0_9SPHN</name>
<sequence length="64" mass="6803">MERILGLVATILPLVFAFAFLVPVIDQGMQKTGLAAPFGLSTLGFALLIGGGWGLFAQIKGRWI</sequence>
<protein>
    <recommendedName>
        <fullName evidence="4">CorA-like Mg2+ transporter protein</fullName>
    </recommendedName>
</protein>
<dbReference type="EMBL" id="VLLK01000002">
    <property type="protein sequence ID" value="TWJ06859.1"/>
    <property type="molecule type" value="Genomic_DNA"/>
</dbReference>
<dbReference type="AlphaFoldDB" id="A0A562UMM0"/>
<gene>
    <name evidence="2" type="ORF">JN10_2403</name>
</gene>
<proteinExistence type="predicted"/>
<evidence type="ECO:0000256" key="1">
    <source>
        <dbReference type="SAM" id="Phobius"/>
    </source>
</evidence>
<dbReference type="OrthoDB" id="7632370at2"/>
<keyword evidence="3" id="KW-1185">Reference proteome</keyword>
<evidence type="ECO:0008006" key="4">
    <source>
        <dbReference type="Google" id="ProtNLM"/>
    </source>
</evidence>
<reference evidence="2 3" key="1">
    <citation type="submission" date="2019-07" db="EMBL/GenBank/DDBJ databases">
        <title>Genomic Encyclopedia of Archaeal and Bacterial Type Strains, Phase II (KMG-II): from individual species to whole genera.</title>
        <authorList>
            <person name="Goeker M."/>
        </authorList>
    </citation>
    <scope>NUCLEOTIDE SEQUENCE [LARGE SCALE GENOMIC DNA]</scope>
    <source>
        <strain evidence="2 3">ATCC BAA-2084</strain>
    </source>
</reference>
<keyword evidence="1" id="KW-0472">Membrane</keyword>